<protein>
    <submittedName>
        <fullName evidence="2">Uncharacterized protein</fullName>
    </submittedName>
</protein>
<dbReference type="EMBL" id="JAAAIN010000645">
    <property type="protein sequence ID" value="KAG0312103.1"/>
    <property type="molecule type" value="Genomic_DNA"/>
</dbReference>
<dbReference type="AlphaFoldDB" id="A0A9P6UN31"/>
<accession>A0A9P6UN31</accession>
<dbReference type="Proteomes" id="UP000823405">
    <property type="component" value="Unassembled WGS sequence"/>
</dbReference>
<proteinExistence type="predicted"/>
<keyword evidence="3" id="KW-1185">Reference proteome</keyword>
<feature type="compositionally biased region" description="Low complexity" evidence="1">
    <location>
        <begin position="315"/>
        <end position="326"/>
    </location>
</feature>
<feature type="compositionally biased region" description="Polar residues" evidence="1">
    <location>
        <begin position="265"/>
        <end position="282"/>
    </location>
</feature>
<reference evidence="2" key="1">
    <citation type="journal article" date="2020" name="Fungal Divers.">
        <title>Resolving the Mortierellaceae phylogeny through synthesis of multi-gene phylogenetics and phylogenomics.</title>
        <authorList>
            <person name="Vandepol N."/>
            <person name="Liber J."/>
            <person name="Desiro A."/>
            <person name="Na H."/>
            <person name="Kennedy M."/>
            <person name="Barry K."/>
            <person name="Grigoriev I.V."/>
            <person name="Miller A.N."/>
            <person name="O'Donnell K."/>
            <person name="Stajich J.E."/>
            <person name="Bonito G."/>
        </authorList>
    </citation>
    <scope>NUCLEOTIDE SEQUENCE</scope>
    <source>
        <strain evidence="2">NVP60</strain>
    </source>
</reference>
<evidence type="ECO:0000313" key="3">
    <source>
        <dbReference type="Proteomes" id="UP000823405"/>
    </source>
</evidence>
<sequence>VFDSLFESHTGHAFSGYGTAPLSSLDETSAAFEYGASDSLPGHDTLLSSAKNELGITHLSAALELDTPQLNGDTLMDTFAISGYGTGSSSLRVGAVLNVEQSADNHMASSFISTEDLVQALVTPVSELFEVGNPDDKVEPVTPLCVRPDDLVFEVVTKSETIEKGSSTSTGGSVLLPPQDTSVTVLAPTVAFRRVRFDMTPHIKVLDSTRVTGPPKEPDEEHIDDIMRRARWEYRWDKDLRQEHKLSKRASFNAHLHAAFPVDTQGEQASDEQQNSQHSSEGCLSKKRNIDDSDEDDFLTDERHVKKHRTVEHTSSSLSSAFNPSSNEHTVEQLGVQEIMVNNHTTIDSQFNKHTTIDHVTGSDTIDDEAYNVVSAIKKHAAMESEADDVLAQHPDFDEMIKDDLIGRSYRLFRWNLYYPATHNEDFEEDELSQEDSDDVDFEDDDNDDGVDLYSQ</sequence>
<name>A0A9P6UN31_9FUNG</name>
<feature type="region of interest" description="Disordered" evidence="1">
    <location>
        <begin position="264"/>
        <end position="329"/>
    </location>
</feature>
<comment type="caution">
    <text evidence="2">The sequence shown here is derived from an EMBL/GenBank/DDBJ whole genome shotgun (WGS) entry which is preliminary data.</text>
</comment>
<evidence type="ECO:0000313" key="2">
    <source>
        <dbReference type="EMBL" id="KAG0312103.1"/>
    </source>
</evidence>
<gene>
    <name evidence="2" type="ORF">BGZ97_011448</name>
</gene>
<dbReference type="OrthoDB" id="2389999at2759"/>
<organism evidence="2 3">
    <name type="scientific">Linnemannia gamsii</name>
    <dbReference type="NCBI Taxonomy" id="64522"/>
    <lineage>
        <taxon>Eukaryota</taxon>
        <taxon>Fungi</taxon>
        <taxon>Fungi incertae sedis</taxon>
        <taxon>Mucoromycota</taxon>
        <taxon>Mortierellomycotina</taxon>
        <taxon>Mortierellomycetes</taxon>
        <taxon>Mortierellales</taxon>
        <taxon>Mortierellaceae</taxon>
        <taxon>Linnemannia</taxon>
    </lineage>
</organism>
<feature type="non-terminal residue" evidence="2">
    <location>
        <position position="1"/>
    </location>
</feature>
<feature type="compositionally biased region" description="Acidic residues" evidence="1">
    <location>
        <begin position="426"/>
        <end position="456"/>
    </location>
</feature>
<evidence type="ECO:0000256" key="1">
    <source>
        <dbReference type="SAM" id="MobiDB-lite"/>
    </source>
</evidence>
<feature type="region of interest" description="Disordered" evidence="1">
    <location>
        <begin position="424"/>
        <end position="456"/>
    </location>
</feature>